<dbReference type="GO" id="GO:0016874">
    <property type="term" value="F:ligase activity"/>
    <property type="evidence" value="ECO:0007669"/>
    <property type="project" value="UniProtKB-KW"/>
</dbReference>
<proteinExistence type="predicted"/>
<dbReference type="Gene3D" id="3.30.470.30">
    <property type="entry name" value="DNA ligase/mRNA capping enzyme"/>
    <property type="match status" value="1"/>
</dbReference>
<protein>
    <submittedName>
        <fullName evidence="2">RNA editing ligase</fullName>
    </submittedName>
</protein>
<dbReference type="EMBL" id="BK032510">
    <property type="protein sequence ID" value="DAF44107.1"/>
    <property type="molecule type" value="Genomic_DNA"/>
</dbReference>
<organism evidence="2">
    <name type="scientific">Myoviridae sp. ctNQV2</name>
    <dbReference type="NCBI Taxonomy" id="2827683"/>
    <lineage>
        <taxon>Viruses</taxon>
        <taxon>Duplodnaviria</taxon>
        <taxon>Heunggongvirae</taxon>
        <taxon>Uroviricota</taxon>
        <taxon>Caudoviricetes</taxon>
    </lineage>
</organism>
<reference evidence="2" key="1">
    <citation type="journal article" date="2021" name="Proc. Natl. Acad. Sci. U.S.A.">
        <title>A Catalog of Tens of Thousands of Viruses from Human Metagenomes Reveals Hidden Associations with Chronic Diseases.</title>
        <authorList>
            <person name="Tisza M.J."/>
            <person name="Buck C.B."/>
        </authorList>
    </citation>
    <scope>NUCLEOTIDE SEQUENCE</scope>
    <source>
        <strain evidence="2">CtNQV2</strain>
    </source>
</reference>
<dbReference type="SUPFAM" id="SSF56091">
    <property type="entry name" value="DNA ligase/mRNA capping enzyme, catalytic domain"/>
    <property type="match status" value="1"/>
</dbReference>
<name>A0A8S5S014_9CAUD</name>
<evidence type="ECO:0000313" key="2">
    <source>
        <dbReference type="EMBL" id="DAF44107.1"/>
    </source>
</evidence>
<evidence type="ECO:0000259" key="1">
    <source>
        <dbReference type="Pfam" id="PF09414"/>
    </source>
</evidence>
<sequence length="223" mass="26463">MRHYPSFENQKYDHTLDNDMIIAENKIDGQNFVARYNARTKEFIAFGSKKMIVDETHEQFGNCVKIFKEKYEEIIKNIIKENSKKKGVFNSIDEIHFYFEYSGENSFCGFHQEGDEMTLTLIDVFLKKKGYLEPKAFYELFDNTGIKLPEIIYKGSLTQEFIQSINENDWTKPDCLYPTVKEGVVCKRTTMLKGQRLPMVKVKTNWWINKLKEKYPNNWKELE</sequence>
<accession>A0A8S5S014</accession>
<feature type="domain" description="RNA ligase" evidence="1">
    <location>
        <begin position="21"/>
        <end position="203"/>
    </location>
</feature>
<dbReference type="InterPro" id="IPR021122">
    <property type="entry name" value="RNA_ligase_dom_REL/Rnl2"/>
</dbReference>
<keyword evidence="2" id="KW-0436">Ligase</keyword>
<dbReference type="Pfam" id="PF09414">
    <property type="entry name" value="RNA_ligase"/>
    <property type="match status" value="1"/>
</dbReference>